<keyword evidence="2" id="KW-1185">Reference proteome</keyword>
<dbReference type="Proteomes" id="UP001359559">
    <property type="component" value="Unassembled WGS sequence"/>
</dbReference>
<organism evidence="1 2">
    <name type="scientific">Clitoria ternatea</name>
    <name type="common">Butterfly pea</name>
    <dbReference type="NCBI Taxonomy" id="43366"/>
    <lineage>
        <taxon>Eukaryota</taxon>
        <taxon>Viridiplantae</taxon>
        <taxon>Streptophyta</taxon>
        <taxon>Embryophyta</taxon>
        <taxon>Tracheophyta</taxon>
        <taxon>Spermatophyta</taxon>
        <taxon>Magnoliopsida</taxon>
        <taxon>eudicotyledons</taxon>
        <taxon>Gunneridae</taxon>
        <taxon>Pentapetalae</taxon>
        <taxon>rosids</taxon>
        <taxon>fabids</taxon>
        <taxon>Fabales</taxon>
        <taxon>Fabaceae</taxon>
        <taxon>Papilionoideae</taxon>
        <taxon>50 kb inversion clade</taxon>
        <taxon>NPAAA clade</taxon>
        <taxon>indigoferoid/millettioid clade</taxon>
        <taxon>Phaseoleae</taxon>
        <taxon>Clitoria</taxon>
    </lineage>
</organism>
<accession>A0AAN9JAX1</accession>
<name>A0AAN9JAX1_CLITE</name>
<dbReference type="EMBL" id="JAYKXN010000004">
    <property type="protein sequence ID" value="KAK7294896.1"/>
    <property type="molecule type" value="Genomic_DNA"/>
</dbReference>
<comment type="caution">
    <text evidence="1">The sequence shown here is derived from an EMBL/GenBank/DDBJ whole genome shotgun (WGS) entry which is preliminary data.</text>
</comment>
<protein>
    <submittedName>
        <fullName evidence="1">Uncharacterized protein</fullName>
    </submittedName>
</protein>
<evidence type="ECO:0000313" key="2">
    <source>
        <dbReference type="Proteomes" id="UP001359559"/>
    </source>
</evidence>
<proteinExistence type="predicted"/>
<reference evidence="1 2" key="1">
    <citation type="submission" date="2024-01" db="EMBL/GenBank/DDBJ databases">
        <title>The genomes of 5 underutilized Papilionoideae crops provide insights into root nodulation and disease resistance.</title>
        <authorList>
            <person name="Yuan L."/>
        </authorList>
    </citation>
    <scope>NUCLEOTIDE SEQUENCE [LARGE SCALE GENOMIC DNA]</scope>
    <source>
        <strain evidence="1">LY-2023</strain>
        <tissue evidence="1">Leaf</tissue>
    </source>
</reference>
<gene>
    <name evidence="1" type="ORF">RJT34_17795</name>
</gene>
<sequence length="77" mass="8260">MSNSSLISDDTGEIVQIPLDDNEVLEPELQDAENVENDVVPITDAPLIGAPFRLVSFVAKYVSGSDLVDQGSANTKR</sequence>
<evidence type="ECO:0000313" key="1">
    <source>
        <dbReference type="EMBL" id="KAK7294896.1"/>
    </source>
</evidence>
<dbReference type="AlphaFoldDB" id="A0AAN9JAX1"/>